<evidence type="ECO:0000313" key="2">
    <source>
        <dbReference type="EMBL" id="KIL46388.1"/>
    </source>
</evidence>
<sequence length="285" mass="33414">MELQFFVRMTRDSKRKGKWVKQMKDDRNETLLTGGNMTNVYLAEGTVRRELNENSANIHLLLQHLEHKKYPYSPRFRGIDEKGREILSFIEGEAGNYPLKHRMWSDESLTKIAQMQRSFHDAVEDFEFTSDWLPLEGTPDPKEMICHNDLAVYNIIFDAEKPVGIIDFDIAAPGPRIWDMAYTLYTCVPLSRFYLAESGEACFYNDKMDKNNRKRRIDLFFKAYGVEKPADLMEIICLRLEALHNMIETKAEDGEAAFLKMKKEGHAEHYMKDIEFIQLHRKSWA</sequence>
<feature type="domain" description="Aminoglycoside phosphotransferase" evidence="1">
    <location>
        <begin position="99"/>
        <end position="198"/>
    </location>
</feature>
<evidence type="ECO:0000259" key="1">
    <source>
        <dbReference type="Pfam" id="PF01636"/>
    </source>
</evidence>
<protein>
    <submittedName>
        <fullName evidence="2">Aminoglycoside phosphotransferase</fullName>
    </submittedName>
</protein>
<keyword evidence="2" id="KW-0808">Transferase</keyword>
<dbReference type="PATRIC" id="fig|220754.4.peg.3075"/>
<dbReference type="EMBL" id="JXRR01000017">
    <property type="protein sequence ID" value="KIL46388.1"/>
    <property type="molecule type" value="Genomic_DNA"/>
</dbReference>
<dbReference type="AlphaFoldDB" id="A0A0C2VQX4"/>
<comment type="caution">
    <text evidence="2">The sequence shown here is derived from an EMBL/GenBank/DDBJ whole genome shotgun (WGS) entry which is preliminary data.</text>
</comment>
<organism evidence="2 3">
    <name type="scientific">Jeotgalibacillus campisalis</name>
    <dbReference type="NCBI Taxonomy" id="220754"/>
    <lineage>
        <taxon>Bacteria</taxon>
        <taxon>Bacillati</taxon>
        <taxon>Bacillota</taxon>
        <taxon>Bacilli</taxon>
        <taxon>Bacillales</taxon>
        <taxon>Caryophanaceae</taxon>
        <taxon>Jeotgalibacillus</taxon>
    </lineage>
</organism>
<dbReference type="SUPFAM" id="SSF56112">
    <property type="entry name" value="Protein kinase-like (PK-like)"/>
    <property type="match status" value="1"/>
</dbReference>
<dbReference type="Gene3D" id="3.90.1200.10">
    <property type="match status" value="1"/>
</dbReference>
<dbReference type="InterPro" id="IPR011009">
    <property type="entry name" value="Kinase-like_dom_sf"/>
</dbReference>
<dbReference type="Proteomes" id="UP000031972">
    <property type="component" value="Unassembled WGS sequence"/>
</dbReference>
<proteinExistence type="predicted"/>
<evidence type="ECO:0000313" key="3">
    <source>
        <dbReference type="Proteomes" id="UP000031972"/>
    </source>
</evidence>
<dbReference type="InterPro" id="IPR002575">
    <property type="entry name" value="Aminoglycoside_PTrfase"/>
</dbReference>
<gene>
    <name evidence="2" type="ORF">KR50_30630</name>
</gene>
<dbReference type="GO" id="GO:0016740">
    <property type="term" value="F:transferase activity"/>
    <property type="evidence" value="ECO:0007669"/>
    <property type="project" value="UniProtKB-KW"/>
</dbReference>
<dbReference type="Pfam" id="PF01636">
    <property type="entry name" value="APH"/>
    <property type="match status" value="1"/>
</dbReference>
<accession>A0A0C2VQX4</accession>
<reference evidence="2 3" key="1">
    <citation type="submission" date="2015-01" db="EMBL/GenBank/DDBJ databases">
        <title>Jeotgalibacillus campisalis genome sequencing.</title>
        <authorList>
            <person name="Goh K.M."/>
            <person name="Chan K.-G."/>
            <person name="Yaakop A.S."/>
            <person name="Ee R."/>
            <person name="Gan H.M."/>
            <person name="Chan C.S."/>
        </authorList>
    </citation>
    <scope>NUCLEOTIDE SEQUENCE [LARGE SCALE GENOMIC DNA]</scope>
    <source>
        <strain evidence="2 3">SF-57</strain>
    </source>
</reference>
<keyword evidence="3" id="KW-1185">Reference proteome</keyword>
<name>A0A0C2VQX4_9BACL</name>